<evidence type="ECO:0000256" key="8">
    <source>
        <dbReference type="RuleBase" id="RU364140"/>
    </source>
</evidence>
<evidence type="ECO:0000256" key="6">
    <source>
        <dbReference type="ARBA" id="ARBA00023242"/>
    </source>
</evidence>
<dbReference type="PANTHER" id="PTHR13114">
    <property type="entry name" value="MEDIATOR OF RNA POLYMERASE II TRANSCRIPTION SUBUNIT 17"/>
    <property type="match status" value="1"/>
</dbReference>
<comment type="similarity">
    <text evidence="2 8">Belongs to the Mediator complex subunit 17 family.</text>
</comment>
<dbReference type="GO" id="GO:0006357">
    <property type="term" value="P:regulation of transcription by RNA polymerase II"/>
    <property type="evidence" value="ECO:0007669"/>
    <property type="project" value="InterPro"/>
</dbReference>
<keyword evidence="4 8" id="KW-0805">Transcription regulation</keyword>
<keyword evidence="11" id="KW-1185">Reference proteome</keyword>
<dbReference type="GO" id="GO:0016592">
    <property type="term" value="C:mediator complex"/>
    <property type="evidence" value="ECO:0007669"/>
    <property type="project" value="InterPro"/>
</dbReference>
<evidence type="ECO:0000256" key="5">
    <source>
        <dbReference type="ARBA" id="ARBA00023163"/>
    </source>
</evidence>
<sequence length="644" mass="71886">MSAAGSTTNVALRPWPASKKDELTKDELLAQIGQLTVERGHLRDITEKTLQGEVDAGKHVPEESLEGVEQADKKDAAATKDRLEEIQRVRHEMWAKLQWAQFNAANALDLIALILSRDPSKNVDNAYSVMFKSQGVPNGSMGLDVSQPRESNSLEDQRRDTDNARRKQLVMRGSRMEALEWATDDLLKAATHLENEVRKETKYWEEILSISEKGWSIKKHRRDVRQSPFVVHYGLSEAGAHLKARGYAPLRMDKDGSIMLDPALALKPKTLRVRISDGGEITGTSTLPIGEATDLAIEKAIQLARDSVFEEELYHEMMIESRQLLAYGVHVRDSDIHVTVPGLGNKTLHRVVIIDCVARDEAMSQAQQHSQDGLAQNIADALRLLLAHEHRMRLHRRSQVPPPLTQQKRQAPQPPLLRTLLVMFNHLNAVDSLHSYLGNVVRTLNNAGLHVSLHASRESSWEKLAMKIQESTKTDLSAVDQLLEIFTRPYDGEARLSLPSNSMEAENIKIATRTFIGPPTFGAEHKLTLPPSLVAVLDLAQDQKREFKFSSSEDLSSYLDWILSLDIAHALLSREYAGSSTPAGREPRVTIASAAKKGERKKTDIDILLEKGQLKASAYGKETCIWTATSDQPSLRDKVKSWVG</sequence>
<evidence type="ECO:0000256" key="2">
    <source>
        <dbReference type="ARBA" id="ARBA00005635"/>
    </source>
</evidence>
<evidence type="ECO:0000256" key="7">
    <source>
        <dbReference type="ARBA" id="ARBA00032014"/>
    </source>
</evidence>
<dbReference type="GO" id="GO:0003712">
    <property type="term" value="F:transcription coregulator activity"/>
    <property type="evidence" value="ECO:0007669"/>
    <property type="project" value="InterPro"/>
</dbReference>
<keyword evidence="8" id="KW-0010">Activator</keyword>
<evidence type="ECO:0000256" key="1">
    <source>
        <dbReference type="ARBA" id="ARBA00004123"/>
    </source>
</evidence>
<feature type="compositionally biased region" description="Basic and acidic residues" evidence="9">
    <location>
        <begin position="70"/>
        <end position="79"/>
    </location>
</feature>
<protein>
    <recommendedName>
        <fullName evidence="3 8">Mediator of RNA polymerase II transcription subunit 17</fullName>
    </recommendedName>
    <alternativeName>
        <fullName evidence="7 8">Mediator complex subunit 17</fullName>
    </alternativeName>
</protein>
<reference evidence="10 11" key="1">
    <citation type="journal article" date="2018" name="Front. Microbiol.">
        <title>Genome-Wide Analysis of Corynespora cassiicola Leaf Fall Disease Putative Effectors.</title>
        <authorList>
            <person name="Lopez D."/>
            <person name="Ribeiro S."/>
            <person name="Label P."/>
            <person name="Fumanal B."/>
            <person name="Venisse J.S."/>
            <person name="Kohler A."/>
            <person name="de Oliveira R.R."/>
            <person name="Labutti K."/>
            <person name="Lipzen A."/>
            <person name="Lail K."/>
            <person name="Bauer D."/>
            <person name="Ohm R.A."/>
            <person name="Barry K.W."/>
            <person name="Spatafora J."/>
            <person name="Grigoriev I.V."/>
            <person name="Martin F.M."/>
            <person name="Pujade-Renaud V."/>
        </authorList>
    </citation>
    <scope>NUCLEOTIDE SEQUENCE [LARGE SCALE GENOMIC DNA]</scope>
    <source>
        <strain evidence="10 11">Philippines</strain>
    </source>
</reference>
<dbReference type="AlphaFoldDB" id="A0A2T2NPC4"/>
<keyword evidence="5 8" id="KW-0804">Transcription</keyword>
<dbReference type="Pfam" id="PF10156">
    <property type="entry name" value="Med17"/>
    <property type="match status" value="1"/>
</dbReference>
<keyword evidence="6 8" id="KW-0539">Nucleus</keyword>
<dbReference type="EMBL" id="KZ678135">
    <property type="protein sequence ID" value="PSN66918.1"/>
    <property type="molecule type" value="Genomic_DNA"/>
</dbReference>
<dbReference type="InterPro" id="IPR019313">
    <property type="entry name" value="Mediator_Med17"/>
</dbReference>
<comment type="function">
    <text evidence="8">Component of the Mediator complex, a coactivator involved in the regulated transcription of nearly all RNA polymerase II-dependent genes. Mediator functions as a bridge to convey information from gene-specific regulatory proteins to the basal RNA polymerase II transcription machinery. Mediator is recruited to promoters by direct interactions with regulatory proteins and serves as a scaffold for the assembly of a functional preinitiation complex with RNA polymerase II and the general transcription factors.</text>
</comment>
<proteinExistence type="inferred from homology"/>
<dbReference type="PANTHER" id="PTHR13114:SF7">
    <property type="entry name" value="MEDIATOR OF RNA POLYMERASE II TRANSCRIPTION SUBUNIT 17"/>
    <property type="match status" value="1"/>
</dbReference>
<organism evidence="10 11">
    <name type="scientific">Corynespora cassiicola Philippines</name>
    <dbReference type="NCBI Taxonomy" id="1448308"/>
    <lineage>
        <taxon>Eukaryota</taxon>
        <taxon>Fungi</taxon>
        <taxon>Dikarya</taxon>
        <taxon>Ascomycota</taxon>
        <taxon>Pezizomycotina</taxon>
        <taxon>Dothideomycetes</taxon>
        <taxon>Pleosporomycetidae</taxon>
        <taxon>Pleosporales</taxon>
        <taxon>Corynesporascaceae</taxon>
        <taxon>Corynespora</taxon>
    </lineage>
</organism>
<comment type="subunit">
    <text evidence="8">Component of the Mediator complex.</text>
</comment>
<name>A0A2T2NPC4_CORCC</name>
<dbReference type="STRING" id="1448308.A0A2T2NPC4"/>
<feature type="region of interest" description="Disordered" evidence="9">
    <location>
        <begin position="138"/>
        <end position="165"/>
    </location>
</feature>
<comment type="subcellular location">
    <subcellularLocation>
        <location evidence="1 8">Nucleus</location>
    </subcellularLocation>
</comment>
<dbReference type="Proteomes" id="UP000240883">
    <property type="component" value="Unassembled WGS sequence"/>
</dbReference>
<gene>
    <name evidence="8" type="primary">MED17</name>
    <name evidence="10" type="ORF">BS50DRAFT_493640</name>
</gene>
<evidence type="ECO:0000256" key="9">
    <source>
        <dbReference type="SAM" id="MobiDB-lite"/>
    </source>
</evidence>
<evidence type="ECO:0000256" key="4">
    <source>
        <dbReference type="ARBA" id="ARBA00023015"/>
    </source>
</evidence>
<feature type="region of interest" description="Disordered" evidence="9">
    <location>
        <begin position="53"/>
        <end position="79"/>
    </location>
</feature>
<dbReference type="OrthoDB" id="5319830at2759"/>
<evidence type="ECO:0000313" key="11">
    <source>
        <dbReference type="Proteomes" id="UP000240883"/>
    </source>
</evidence>
<accession>A0A2T2NPC4</accession>
<evidence type="ECO:0000256" key="3">
    <source>
        <dbReference type="ARBA" id="ARBA00019610"/>
    </source>
</evidence>
<feature type="compositionally biased region" description="Basic and acidic residues" evidence="9">
    <location>
        <begin position="155"/>
        <end position="165"/>
    </location>
</feature>
<evidence type="ECO:0000313" key="10">
    <source>
        <dbReference type="EMBL" id="PSN66918.1"/>
    </source>
</evidence>
<dbReference type="GO" id="GO:0070847">
    <property type="term" value="C:core mediator complex"/>
    <property type="evidence" value="ECO:0007669"/>
    <property type="project" value="TreeGrafter"/>
</dbReference>